<gene>
    <name evidence="2" type="ORF">DERYTH_LOCUS13638</name>
</gene>
<reference evidence="2" key="1">
    <citation type="submission" date="2021-06" db="EMBL/GenBank/DDBJ databases">
        <authorList>
            <person name="Kallberg Y."/>
            <person name="Tangrot J."/>
            <person name="Rosling A."/>
        </authorList>
    </citation>
    <scope>NUCLEOTIDE SEQUENCE</scope>
    <source>
        <strain evidence="2">MA453B</strain>
    </source>
</reference>
<sequence>AQKKARVQKKRKNKESGPPQKKLQYELESEDGDEQYKGDDDKLEDTSEKVDNRLEKVGEKDEKVDVNFNIKNICESIVQEICEKLKKTTKDEISKFLNEMRSEIRENLK</sequence>
<feature type="region of interest" description="Disordered" evidence="1">
    <location>
        <begin position="1"/>
        <end position="49"/>
    </location>
</feature>
<protein>
    <submittedName>
        <fullName evidence="2">19259_t:CDS:1</fullName>
    </submittedName>
</protein>
<organism evidence="2 3">
    <name type="scientific">Dentiscutata erythropus</name>
    <dbReference type="NCBI Taxonomy" id="1348616"/>
    <lineage>
        <taxon>Eukaryota</taxon>
        <taxon>Fungi</taxon>
        <taxon>Fungi incertae sedis</taxon>
        <taxon>Mucoromycota</taxon>
        <taxon>Glomeromycotina</taxon>
        <taxon>Glomeromycetes</taxon>
        <taxon>Diversisporales</taxon>
        <taxon>Gigasporaceae</taxon>
        <taxon>Dentiscutata</taxon>
    </lineage>
</organism>
<name>A0A9N9HYA0_9GLOM</name>
<comment type="caution">
    <text evidence="2">The sequence shown here is derived from an EMBL/GenBank/DDBJ whole genome shotgun (WGS) entry which is preliminary data.</text>
</comment>
<feature type="compositionally biased region" description="Basic and acidic residues" evidence="1">
    <location>
        <begin position="34"/>
        <end position="49"/>
    </location>
</feature>
<proteinExistence type="predicted"/>
<accession>A0A9N9HYA0</accession>
<evidence type="ECO:0000313" key="3">
    <source>
        <dbReference type="Proteomes" id="UP000789405"/>
    </source>
</evidence>
<keyword evidence="3" id="KW-1185">Reference proteome</keyword>
<dbReference type="AlphaFoldDB" id="A0A9N9HYA0"/>
<evidence type="ECO:0000256" key="1">
    <source>
        <dbReference type="SAM" id="MobiDB-lite"/>
    </source>
</evidence>
<dbReference type="EMBL" id="CAJVPY010009715">
    <property type="protein sequence ID" value="CAG8711657.1"/>
    <property type="molecule type" value="Genomic_DNA"/>
</dbReference>
<feature type="non-terminal residue" evidence="2">
    <location>
        <position position="1"/>
    </location>
</feature>
<dbReference type="Proteomes" id="UP000789405">
    <property type="component" value="Unassembled WGS sequence"/>
</dbReference>
<feature type="compositionally biased region" description="Basic residues" evidence="1">
    <location>
        <begin position="1"/>
        <end position="13"/>
    </location>
</feature>
<evidence type="ECO:0000313" key="2">
    <source>
        <dbReference type="EMBL" id="CAG8711657.1"/>
    </source>
</evidence>